<dbReference type="InterPro" id="IPR020449">
    <property type="entry name" value="Tscrpt_reg_AraC-type_HTH"/>
</dbReference>
<name>A0A5C6W5M5_9BACI</name>
<dbReference type="PANTHER" id="PTHR43280">
    <property type="entry name" value="ARAC-FAMILY TRANSCRIPTIONAL REGULATOR"/>
    <property type="match status" value="1"/>
</dbReference>
<dbReference type="InterPro" id="IPR009057">
    <property type="entry name" value="Homeodomain-like_sf"/>
</dbReference>
<dbReference type="AlphaFoldDB" id="A0A5C6W5M5"/>
<dbReference type="SUPFAM" id="SSF51215">
    <property type="entry name" value="Regulatory protein AraC"/>
    <property type="match status" value="1"/>
</dbReference>
<proteinExistence type="predicted"/>
<evidence type="ECO:0000313" key="5">
    <source>
        <dbReference type="EMBL" id="TXC92653.1"/>
    </source>
</evidence>
<dbReference type="Proteomes" id="UP000321363">
    <property type="component" value="Unassembled WGS sequence"/>
</dbReference>
<dbReference type="Gene3D" id="2.60.120.280">
    <property type="entry name" value="Regulatory protein AraC"/>
    <property type="match status" value="1"/>
</dbReference>
<dbReference type="InterPro" id="IPR037923">
    <property type="entry name" value="HTH-like"/>
</dbReference>
<dbReference type="PROSITE" id="PS01124">
    <property type="entry name" value="HTH_ARAC_FAMILY_2"/>
    <property type="match status" value="1"/>
</dbReference>
<sequence length="282" mass="32753">MAINLNNYVINTPSPPPGILVSDTYKNDDKYHTYRSKGTKDWLMIYTTSGEGAVRVGGKQFFHKAGTLTILPPGVTHDYYTIEGHIWEMQWCHFIPRPTWIEWLPKISKNTMIFHTEIKVKSERTAIYESFRKVIQYNLHSENLFHYELAVNALEETILLLANYLHQQNSSTLLLDSRIKEAVDYVTVNYNQPIQVKELAKHVSLSPSRLSHLYKEQVGESIIETVKKIRLKQAERLLLHTTRTINEISHEVGYQTPDYFTRIFTDYFGESPSAYRKKGRVG</sequence>
<evidence type="ECO:0000256" key="2">
    <source>
        <dbReference type="ARBA" id="ARBA00023125"/>
    </source>
</evidence>
<dbReference type="GO" id="GO:0043565">
    <property type="term" value="F:sequence-specific DNA binding"/>
    <property type="evidence" value="ECO:0007669"/>
    <property type="project" value="InterPro"/>
</dbReference>
<dbReference type="SMART" id="SM00342">
    <property type="entry name" value="HTH_ARAC"/>
    <property type="match status" value="1"/>
</dbReference>
<dbReference type="GO" id="GO:0003700">
    <property type="term" value="F:DNA-binding transcription factor activity"/>
    <property type="evidence" value="ECO:0007669"/>
    <property type="project" value="InterPro"/>
</dbReference>
<dbReference type="SUPFAM" id="SSF46689">
    <property type="entry name" value="Homeodomain-like"/>
    <property type="match status" value="2"/>
</dbReference>
<comment type="caution">
    <text evidence="5">The sequence shown here is derived from an EMBL/GenBank/DDBJ whole genome shotgun (WGS) entry which is preliminary data.</text>
</comment>
<gene>
    <name evidence="5" type="ORF">FS935_00105</name>
</gene>
<dbReference type="InterPro" id="IPR003313">
    <property type="entry name" value="AraC-bd"/>
</dbReference>
<dbReference type="Pfam" id="PF12833">
    <property type="entry name" value="HTH_18"/>
    <property type="match status" value="1"/>
</dbReference>
<keyword evidence="6" id="KW-1185">Reference proteome</keyword>
<dbReference type="PANTHER" id="PTHR43280:SF2">
    <property type="entry name" value="HTH-TYPE TRANSCRIPTIONAL REGULATOR EXSA"/>
    <property type="match status" value="1"/>
</dbReference>
<dbReference type="InterPro" id="IPR018062">
    <property type="entry name" value="HTH_AraC-typ_CS"/>
</dbReference>
<keyword evidence="2" id="KW-0238">DNA-binding</keyword>
<keyword evidence="1" id="KW-0805">Transcription regulation</keyword>
<evidence type="ECO:0000256" key="1">
    <source>
        <dbReference type="ARBA" id="ARBA00023015"/>
    </source>
</evidence>
<organism evidence="5 6">
    <name type="scientific">Metabacillus litoralis</name>
    <dbReference type="NCBI Taxonomy" id="152268"/>
    <lineage>
        <taxon>Bacteria</taxon>
        <taxon>Bacillati</taxon>
        <taxon>Bacillota</taxon>
        <taxon>Bacilli</taxon>
        <taxon>Bacillales</taxon>
        <taxon>Bacillaceae</taxon>
        <taxon>Metabacillus</taxon>
    </lineage>
</organism>
<dbReference type="InterPro" id="IPR018060">
    <property type="entry name" value="HTH_AraC"/>
</dbReference>
<dbReference type="PROSITE" id="PS00041">
    <property type="entry name" value="HTH_ARAC_FAMILY_1"/>
    <property type="match status" value="1"/>
</dbReference>
<accession>A0A5C6W5M5</accession>
<reference evidence="5 6" key="1">
    <citation type="journal article" date="2005" name="Int. J. Syst. Evol. Microbiol.">
        <title>Bacillus litoralis sp. nov., isolated from a tidal flat of the Yellow Sea in Korea.</title>
        <authorList>
            <person name="Yoon J.H."/>
            <person name="Oh T.K."/>
        </authorList>
    </citation>
    <scope>NUCLEOTIDE SEQUENCE [LARGE SCALE GENOMIC DNA]</scope>
    <source>
        <strain evidence="5 6">SW-211</strain>
    </source>
</reference>
<feature type="domain" description="HTH araC/xylS-type" evidence="4">
    <location>
        <begin position="180"/>
        <end position="278"/>
    </location>
</feature>
<evidence type="ECO:0000259" key="4">
    <source>
        <dbReference type="PROSITE" id="PS01124"/>
    </source>
</evidence>
<protein>
    <submittedName>
        <fullName evidence="5">Helix-turn-helix domain-containing protein</fullName>
    </submittedName>
</protein>
<evidence type="ECO:0000256" key="3">
    <source>
        <dbReference type="ARBA" id="ARBA00023163"/>
    </source>
</evidence>
<dbReference type="EMBL" id="VOQF01000001">
    <property type="protein sequence ID" value="TXC92653.1"/>
    <property type="molecule type" value="Genomic_DNA"/>
</dbReference>
<dbReference type="PRINTS" id="PR00032">
    <property type="entry name" value="HTHARAC"/>
</dbReference>
<dbReference type="Pfam" id="PF02311">
    <property type="entry name" value="AraC_binding"/>
    <property type="match status" value="1"/>
</dbReference>
<dbReference type="RefSeq" id="WP_146945513.1">
    <property type="nucleotide sequence ID" value="NZ_VOQF01000001.1"/>
</dbReference>
<evidence type="ECO:0000313" key="6">
    <source>
        <dbReference type="Proteomes" id="UP000321363"/>
    </source>
</evidence>
<dbReference type="Gene3D" id="1.10.10.60">
    <property type="entry name" value="Homeodomain-like"/>
    <property type="match status" value="2"/>
</dbReference>
<keyword evidence="3" id="KW-0804">Transcription</keyword>
<dbReference type="OrthoDB" id="9803764at2"/>